<evidence type="ECO:0000313" key="9">
    <source>
        <dbReference type="EMBL" id="RLU17738.1"/>
    </source>
</evidence>
<evidence type="ECO:0000256" key="7">
    <source>
        <dbReference type="SAM" id="MobiDB-lite"/>
    </source>
</evidence>
<dbReference type="AlphaFoldDB" id="A0A3L8DCU0"/>
<evidence type="ECO:0000256" key="3">
    <source>
        <dbReference type="ARBA" id="ARBA00022722"/>
    </source>
</evidence>
<dbReference type="PANTHER" id="PTHR37984:SF5">
    <property type="entry name" value="PROTEIN NYNRIN-LIKE"/>
    <property type="match status" value="1"/>
</dbReference>
<reference evidence="9" key="1">
    <citation type="journal article" date="2018" name="Genome Res.">
        <title>The genomic architecture and molecular evolution of ant odorant receptors.</title>
        <authorList>
            <person name="McKenzie S.K."/>
            <person name="Kronauer D.J.C."/>
        </authorList>
    </citation>
    <scope>NUCLEOTIDE SEQUENCE [LARGE SCALE GENOMIC DNA]</scope>
    <source>
        <strain evidence="9">Clonal line C1</strain>
    </source>
</reference>
<dbReference type="InterPro" id="IPR050951">
    <property type="entry name" value="Retrovirus_Pol_polyprotein"/>
</dbReference>
<feature type="compositionally biased region" description="Polar residues" evidence="7">
    <location>
        <begin position="370"/>
        <end position="380"/>
    </location>
</feature>
<dbReference type="GO" id="GO:0004519">
    <property type="term" value="F:endonuclease activity"/>
    <property type="evidence" value="ECO:0007669"/>
    <property type="project" value="UniProtKB-KW"/>
</dbReference>
<name>A0A3L8DCU0_OOCBI</name>
<evidence type="ECO:0000259" key="8">
    <source>
        <dbReference type="Pfam" id="PF17917"/>
    </source>
</evidence>
<feature type="compositionally biased region" description="Polar residues" evidence="7">
    <location>
        <begin position="328"/>
        <end position="342"/>
    </location>
</feature>
<accession>A0A3L8DCU0</accession>
<dbReference type="Proteomes" id="UP000279307">
    <property type="component" value="Chromosome 10"/>
</dbReference>
<feature type="compositionally biased region" description="Basic and acidic residues" evidence="7">
    <location>
        <begin position="310"/>
        <end position="323"/>
    </location>
</feature>
<dbReference type="OrthoDB" id="7700397at2759"/>
<feature type="region of interest" description="Disordered" evidence="7">
    <location>
        <begin position="310"/>
        <end position="411"/>
    </location>
</feature>
<keyword evidence="3" id="KW-0540">Nuclease</keyword>
<dbReference type="GO" id="GO:0016787">
    <property type="term" value="F:hydrolase activity"/>
    <property type="evidence" value="ECO:0007669"/>
    <property type="project" value="UniProtKB-KW"/>
</dbReference>
<protein>
    <recommendedName>
        <fullName evidence="8">Reverse transcriptase RNase H-like domain-containing protein</fullName>
    </recommendedName>
</protein>
<dbReference type="InterPro" id="IPR041373">
    <property type="entry name" value="RT_RNaseH"/>
</dbReference>
<evidence type="ECO:0000256" key="5">
    <source>
        <dbReference type="ARBA" id="ARBA00022801"/>
    </source>
</evidence>
<proteinExistence type="predicted"/>
<dbReference type="InterPro" id="IPR043502">
    <property type="entry name" value="DNA/RNA_pol_sf"/>
</dbReference>
<reference evidence="9" key="2">
    <citation type="submission" date="2018-07" db="EMBL/GenBank/DDBJ databases">
        <authorList>
            <person name="Mckenzie S.K."/>
            <person name="Kronauer D.J.C."/>
        </authorList>
    </citation>
    <scope>NUCLEOTIDE SEQUENCE</scope>
    <source>
        <strain evidence="9">Clonal line C1</strain>
    </source>
</reference>
<feature type="compositionally biased region" description="Acidic residues" evidence="7">
    <location>
        <begin position="354"/>
        <end position="364"/>
    </location>
</feature>
<evidence type="ECO:0000256" key="4">
    <source>
        <dbReference type="ARBA" id="ARBA00022759"/>
    </source>
</evidence>
<feature type="domain" description="Reverse transcriptase RNase H-like" evidence="8">
    <location>
        <begin position="109"/>
        <end position="214"/>
    </location>
</feature>
<keyword evidence="2" id="KW-0548">Nucleotidyltransferase</keyword>
<dbReference type="PANTHER" id="PTHR37984">
    <property type="entry name" value="PROTEIN CBG26694"/>
    <property type="match status" value="1"/>
</dbReference>
<dbReference type="CDD" id="cd09274">
    <property type="entry name" value="RNase_HI_RT_Ty3"/>
    <property type="match status" value="1"/>
</dbReference>
<evidence type="ECO:0000256" key="1">
    <source>
        <dbReference type="ARBA" id="ARBA00022679"/>
    </source>
</evidence>
<keyword evidence="4" id="KW-0255">Endonuclease</keyword>
<organism evidence="9">
    <name type="scientific">Ooceraea biroi</name>
    <name type="common">Clonal raider ant</name>
    <name type="synonym">Cerapachys biroi</name>
    <dbReference type="NCBI Taxonomy" id="2015173"/>
    <lineage>
        <taxon>Eukaryota</taxon>
        <taxon>Metazoa</taxon>
        <taxon>Ecdysozoa</taxon>
        <taxon>Arthropoda</taxon>
        <taxon>Hexapoda</taxon>
        <taxon>Insecta</taxon>
        <taxon>Pterygota</taxon>
        <taxon>Neoptera</taxon>
        <taxon>Endopterygota</taxon>
        <taxon>Hymenoptera</taxon>
        <taxon>Apocrita</taxon>
        <taxon>Aculeata</taxon>
        <taxon>Formicoidea</taxon>
        <taxon>Formicidae</taxon>
        <taxon>Dorylinae</taxon>
        <taxon>Ooceraea</taxon>
    </lineage>
</organism>
<keyword evidence="6" id="KW-0695">RNA-directed DNA polymerase</keyword>
<dbReference type="Gene3D" id="4.10.60.10">
    <property type="entry name" value="Zinc finger, CCHC-type"/>
    <property type="match status" value="1"/>
</dbReference>
<dbReference type="GO" id="GO:0003964">
    <property type="term" value="F:RNA-directed DNA polymerase activity"/>
    <property type="evidence" value="ECO:0007669"/>
    <property type="project" value="UniProtKB-KW"/>
</dbReference>
<gene>
    <name evidence="9" type="ORF">DMN91_009975</name>
</gene>
<dbReference type="SUPFAM" id="SSF56672">
    <property type="entry name" value="DNA/RNA polymerases"/>
    <property type="match status" value="1"/>
</dbReference>
<dbReference type="EMBL" id="QOIP01000010">
    <property type="protein sequence ID" value="RLU17738.1"/>
    <property type="molecule type" value="Genomic_DNA"/>
</dbReference>
<evidence type="ECO:0000256" key="2">
    <source>
        <dbReference type="ARBA" id="ARBA00022695"/>
    </source>
</evidence>
<keyword evidence="1" id="KW-0808">Transferase</keyword>
<keyword evidence="5" id="KW-0378">Hydrolase</keyword>
<dbReference type="Pfam" id="PF17917">
    <property type="entry name" value="RT_RNaseH"/>
    <property type="match status" value="1"/>
</dbReference>
<sequence length="411" mass="46471">MQRPEESAQEYMAALQKLSLHCKFGGCGQAHFANSCTLPRSVKCRECGGLGHLQKVCKEKDQAHMLEEVCSVMEQEHLEHRAKFTVPLRVENQEVIFDVDCGSAVTLLPLVLAVDASPYGVGAVLSHWYPDGTERVIQYASNSLTETQKKYAQIDKEALAIIFGVKKFHQFLYGNRFTLLTDHKPLAQIFNPQKGLPAYSAMRMQHYAIFLQAFNFDIKYHRSQEHGNADGFSRLPIQEKSVGNYDTIDVFQIENLEVLPVTAKSIREDTNKDRVLIKIRQALEKDDGRIWKRHIDQMKAIGNRISDKLRSKDIDHNGPRETSEIVITENNANSNINATQGIFDSGSRHRSEDNEIVESEEEGTAEANVPHSSTVEPNTSSHERQSTAIAESRPQRNRKPPSRYGNYLSSF</sequence>
<evidence type="ECO:0000256" key="6">
    <source>
        <dbReference type="ARBA" id="ARBA00022918"/>
    </source>
</evidence>
<comment type="caution">
    <text evidence="9">The sequence shown here is derived from an EMBL/GenBank/DDBJ whole genome shotgun (WGS) entry which is preliminary data.</text>
</comment>